<feature type="transmembrane region" description="Helical" evidence="5">
    <location>
        <begin position="101"/>
        <end position="125"/>
    </location>
</feature>
<dbReference type="Pfam" id="PF13520">
    <property type="entry name" value="AA_permease_2"/>
    <property type="match status" value="1"/>
</dbReference>
<feature type="transmembrane region" description="Helical" evidence="5">
    <location>
        <begin position="391"/>
        <end position="412"/>
    </location>
</feature>
<evidence type="ECO:0000256" key="5">
    <source>
        <dbReference type="SAM" id="Phobius"/>
    </source>
</evidence>
<keyword evidence="2 5" id="KW-0812">Transmembrane</keyword>
<dbReference type="GO" id="GO:0022857">
    <property type="term" value="F:transmembrane transporter activity"/>
    <property type="evidence" value="ECO:0007669"/>
    <property type="project" value="InterPro"/>
</dbReference>
<reference evidence="6 7" key="1">
    <citation type="submission" date="2016-04" db="EMBL/GenBank/DDBJ databases">
        <authorList>
            <person name="Evans L.H."/>
            <person name="Alamgir A."/>
            <person name="Owens N."/>
            <person name="Weber N.D."/>
            <person name="Virtaneva K."/>
            <person name="Barbian K."/>
            <person name="Babar A."/>
            <person name="Rosenke K."/>
        </authorList>
    </citation>
    <scope>NUCLEOTIDE SEQUENCE [LARGE SCALE GENOMIC DNA]</scope>
    <source>
        <strain evidence="7">S5(T) (JCM 30642 \VKM B-2941)</strain>
    </source>
</reference>
<dbReference type="GO" id="GO:0016020">
    <property type="term" value="C:membrane"/>
    <property type="evidence" value="ECO:0007669"/>
    <property type="project" value="UniProtKB-SubCell"/>
</dbReference>
<evidence type="ECO:0000256" key="4">
    <source>
        <dbReference type="ARBA" id="ARBA00023136"/>
    </source>
</evidence>
<feature type="transmembrane region" description="Helical" evidence="5">
    <location>
        <begin position="485"/>
        <end position="506"/>
    </location>
</feature>
<dbReference type="EMBL" id="LT671858">
    <property type="protein sequence ID" value="SIM35176.1"/>
    <property type="molecule type" value="Genomic_DNA"/>
</dbReference>
<dbReference type="Proteomes" id="UP000195607">
    <property type="component" value="Chromosome I"/>
</dbReference>
<gene>
    <name evidence="6" type="ORF">CSP5_0221</name>
</gene>
<feature type="transmembrane region" description="Helical" evidence="5">
    <location>
        <begin position="603"/>
        <end position="623"/>
    </location>
</feature>
<feature type="transmembrane region" description="Helical" evidence="5">
    <location>
        <begin position="145"/>
        <end position="169"/>
    </location>
</feature>
<name>A0A1N5SGP8_9ARCH</name>
<feature type="transmembrane region" description="Helical" evidence="5">
    <location>
        <begin position="212"/>
        <end position="236"/>
    </location>
</feature>
<dbReference type="Gene3D" id="1.20.1740.10">
    <property type="entry name" value="Amino acid/polyamine transporter I"/>
    <property type="match status" value="1"/>
</dbReference>
<dbReference type="InterPro" id="IPR052962">
    <property type="entry name" value="AA_Transporter_AGT"/>
</dbReference>
<protein>
    <submittedName>
        <fullName evidence="6">AGT family APC superfamily transporter</fullName>
    </submittedName>
</protein>
<dbReference type="RefSeq" id="WP_172399369.1">
    <property type="nucleotide sequence ID" value="NZ_LT671858.1"/>
</dbReference>
<keyword evidence="3 5" id="KW-1133">Transmembrane helix</keyword>
<feature type="transmembrane region" description="Helical" evidence="5">
    <location>
        <begin position="24"/>
        <end position="44"/>
    </location>
</feature>
<comment type="subcellular location">
    <subcellularLocation>
        <location evidence="1">Membrane</location>
        <topology evidence="1">Multi-pass membrane protein</topology>
    </subcellularLocation>
</comment>
<feature type="transmembrane region" description="Helical" evidence="5">
    <location>
        <begin position="181"/>
        <end position="200"/>
    </location>
</feature>
<evidence type="ECO:0000256" key="2">
    <source>
        <dbReference type="ARBA" id="ARBA00022692"/>
    </source>
</evidence>
<feature type="transmembrane region" description="Helical" evidence="5">
    <location>
        <begin position="526"/>
        <end position="552"/>
    </location>
</feature>
<feature type="transmembrane region" description="Helical" evidence="5">
    <location>
        <begin position="564"/>
        <end position="583"/>
    </location>
</feature>
<proteinExistence type="predicted"/>
<sequence>MENNENVNPTVSGEDKKLKKELSFVQLLFLSVGGIIGSGWLFGVNAGAATAGPAVTLSWLIGGVMVIFIALTYSELAAMIPRSGGIVRYPHMTHGSYTGYILGWAYLLSAVTVPSIEAVAAVTYISGLKGLGFMSYSGTTVLGSFTSLTVYGVIIAVLLMIGFFFLNYFGIKFLGRWNEYFVYWKLVIPTITFILLFFMFRASNFTALAGGFNAIGTPFIFTAIPGAGIVFSYLGFRQALDYGGEAKNPQRDIPRALILSVVIGIVVYEILQLVYIGAIRVSVADLTTFSWSGLTVSSYASSPFYHVFETAGIAGFGAWGSVLLVDAVISPSGTGWIYLGTSTRTIYGLATDRYFPPNVMKVNKKSGVPMIPLILSTIIGIIFIAPFPSWYILVGFISSATVFTYIMGGVSLRVLRNTAKNVQRPYKLPYSKVLSIIAFVSATLIVYWSGYITLSILMMLILGGIPIYLIYYGTYKLGISLGKTITSGIIYWIIIGISFYLVYYDIIIPAVSNITASTPIAAPDSVFYYFIAVYVMIVISTIVLTFLIHHWAKDENKKEIKSGWWLIYFVLFIFGFSYLGAFGPYVSPIAVAGQSFPYVPLLLFPYDTFIVIVVAIAFFFLAVRSGYSEDDVQSILADQGVPLSTLED</sequence>
<evidence type="ECO:0000256" key="1">
    <source>
        <dbReference type="ARBA" id="ARBA00004141"/>
    </source>
</evidence>
<dbReference type="PANTHER" id="PTHR47547:SF1">
    <property type="entry name" value="ASPARTATE-PROTON SYMPORTER"/>
    <property type="match status" value="1"/>
</dbReference>
<feature type="transmembrane region" description="Helical" evidence="5">
    <location>
        <begin position="56"/>
        <end position="80"/>
    </location>
</feature>
<feature type="transmembrane region" description="Helical" evidence="5">
    <location>
        <begin position="433"/>
        <end position="450"/>
    </location>
</feature>
<evidence type="ECO:0000313" key="6">
    <source>
        <dbReference type="EMBL" id="SIM35176.1"/>
    </source>
</evidence>
<feature type="transmembrane region" description="Helical" evidence="5">
    <location>
        <begin position="456"/>
        <end position="473"/>
    </location>
</feature>
<feature type="transmembrane region" description="Helical" evidence="5">
    <location>
        <begin position="367"/>
        <end position="385"/>
    </location>
</feature>
<dbReference type="GeneID" id="41587524"/>
<dbReference type="InterPro" id="IPR002293">
    <property type="entry name" value="AA/rel_permease1"/>
</dbReference>
<keyword evidence="4 5" id="KW-0472">Membrane</keyword>
<dbReference type="AlphaFoldDB" id="A0A1N5SGP8"/>
<organism evidence="6 7">
    <name type="scientific">Cuniculiplasma divulgatum</name>
    <dbReference type="NCBI Taxonomy" id="1673428"/>
    <lineage>
        <taxon>Archaea</taxon>
        <taxon>Methanobacteriati</taxon>
        <taxon>Thermoplasmatota</taxon>
        <taxon>Thermoplasmata</taxon>
        <taxon>Thermoplasmatales</taxon>
        <taxon>Cuniculiplasmataceae</taxon>
        <taxon>Cuniculiplasma</taxon>
    </lineage>
</organism>
<dbReference type="PANTHER" id="PTHR47547">
    <property type="match status" value="1"/>
</dbReference>
<evidence type="ECO:0000313" key="7">
    <source>
        <dbReference type="Proteomes" id="UP000195607"/>
    </source>
</evidence>
<accession>A0A1N5SGP8</accession>
<evidence type="ECO:0000256" key="3">
    <source>
        <dbReference type="ARBA" id="ARBA00022989"/>
    </source>
</evidence>
<feature type="transmembrane region" description="Helical" evidence="5">
    <location>
        <begin position="257"/>
        <end position="283"/>
    </location>
</feature>